<reference evidence="2 3" key="1">
    <citation type="journal article" date="2023" name="Genes (Basel)">
        <title>Chromosome-Level Genome Assembly and Circadian Gene Repertoire of the Patagonia Blennie Eleginops maclovinus-The Closest Ancestral Proxy of Antarctic Cryonotothenioids.</title>
        <authorList>
            <person name="Cheng C.C."/>
            <person name="Rivera-Colon A.G."/>
            <person name="Minhas B.F."/>
            <person name="Wilson L."/>
            <person name="Rayamajhi N."/>
            <person name="Vargas-Chacoff L."/>
            <person name="Catchen J.M."/>
        </authorList>
    </citation>
    <scope>NUCLEOTIDE SEQUENCE [LARGE SCALE GENOMIC DNA]</scope>
    <source>
        <strain evidence="2">JMC-PN-2008</strain>
    </source>
</reference>
<reference evidence="2 3" key="2">
    <citation type="journal article" date="2023" name="Mol. Biol. Evol.">
        <title>Genomics of Secondarily Temperate Adaptation in the Only Non-Antarctic Icefish.</title>
        <authorList>
            <person name="Rivera-Colon A.G."/>
            <person name="Rayamajhi N."/>
            <person name="Minhas B.F."/>
            <person name="Madrigal G."/>
            <person name="Bilyk K.T."/>
            <person name="Yoon V."/>
            <person name="Hune M."/>
            <person name="Gregory S."/>
            <person name="Cheng C.H.C."/>
            <person name="Catchen J.M."/>
        </authorList>
    </citation>
    <scope>NUCLEOTIDE SEQUENCE [LARGE SCALE GENOMIC DNA]</scope>
    <source>
        <strain evidence="2">JMC-PN-2008</strain>
    </source>
</reference>
<accession>A0AAN7WVM2</accession>
<evidence type="ECO:0000313" key="3">
    <source>
        <dbReference type="Proteomes" id="UP001346869"/>
    </source>
</evidence>
<dbReference type="EMBL" id="JAUZQC010000023">
    <property type="protein sequence ID" value="KAK5849576.1"/>
    <property type="molecule type" value="Genomic_DNA"/>
</dbReference>
<keyword evidence="3" id="KW-1185">Reference proteome</keyword>
<sequence length="117" mass="12591">MGVGPLAPGEVGSAPPPSTDQSGGSSTLASQSKWGDELCNLDVSKTSNCLLSQPPKMDPSGAADYIKEEDSLLFSEGAPDKRVASVPPFAIWSRNHRRKKKEPRNETAFKMKSLLFE</sequence>
<feature type="region of interest" description="Disordered" evidence="1">
    <location>
        <begin position="1"/>
        <end position="31"/>
    </location>
</feature>
<evidence type="ECO:0000313" key="2">
    <source>
        <dbReference type="EMBL" id="KAK5849576.1"/>
    </source>
</evidence>
<protein>
    <submittedName>
        <fullName evidence="2">Uncharacterized protein</fullName>
    </submittedName>
</protein>
<dbReference type="Proteomes" id="UP001346869">
    <property type="component" value="Unassembled WGS sequence"/>
</dbReference>
<evidence type="ECO:0000256" key="1">
    <source>
        <dbReference type="SAM" id="MobiDB-lite"/>
    </source>
</evidence>
<dbReference type="AlphaFoldDB" id="A0AAN7WVM2"/>
<comment type="caution">
    <text evidence="2">The sequence shown here is derived from an EMBL/GenBank/DDBJ whole genome shotgun (WGS) entry which is preliminary data.</text>
</comment>
<organism evidence="2 3">
    <name type="scientific">Eleginops maclovinus</name>
    <name type="common">Patagonian blennie</name>
    <name type="synonym">Eleginus maclovinus</name>
    <dbReference type="NCBI Taxonomy" id="56733"/>
    <lineage>
        <taxon>Eukaryota</taxon>
        <taxon>Metazoa</taxon>
        <taxon>Chordata</taxon>
        <taxon>Craniata</taxon>
        <taxon>Vertebrata</taxon>
        <taxon>Euteleostomi</taxon>
        <taxon>Actinopterygii</taxon>
        <taxon>Neopterygii</taxon>
        <taxon>Teleostei</taxon>
        <taxon>Neoteleostei</taxon>
        <taxon>Acanthomorphata</taxon>
        <taxon>Eupercaria</taxon>
        <taxon>Perciformes</taxon>
        <taxon>Notothenioidei</taxon>
        <taxon>Eleginopidae</taxon>
        <taxon>Eleginops</taxon>
    </lineage>
</organism>
<gene>
    <name evidence="2" type="ORF">PBY51_013901</name>
</gene>
<feature type="compositionally biased region" description="Polar residues" evidence="1">
    <location>
        <begin position="19"/>
        <end position="31"/>
    </location>
</feature>
<proteinExistence type="predicted"/>
<name>A0AAN7WVM2_ELEMC</name>
<feature type="region of interest" description="Disordered" evidence="1">
    <location>
        <begin position="95"/>
        <end position="117"/>
    </location>
</feature>